<dbReference type="Pfam" id="PF16223">
    <property type="entry name" value="DUF4882"/>
    <property type="match status" value="1"/>
</dbReference>
<evidence type="ECO:0000313" key="1">
    <source>
        <dbReference type="EMBL" id="ENV37464.1"/>
    </source>
</evidence>
<dbReference type="eggNOG" id="ENOG503441Y">
    <property type="taxonomic scope" value="Bacteria"/>
</dbReference>
<dbReference type="RefSeq" id="WP_004878899.1">
    <property type="nucleotide sequence ID" value="NZ_AKIQ01000028.1"/>
</dbReference>
<gene>
    <name evidence="1" type="ORF">F959_01587</name>
</gene>
<proteinExistence type="predicted"/>
<comment type="caution">
    <text evidence="1">The sequence shown here is derived from an EMBL/GenBank/DDBJ whole genome shotgun (WGS) entry which is preliminary data.</text>
</comment>
<sequence>MGFFGNKYIFLAGSSLGTQNLLNFTQNPQTTAFGDVAVQQNGISVFEYKFNNYPAQLTGVNRQVIKSGLIIYAGTQDTDIQNIVVNATLDNVNEPSYLQSTNLNVSFYNFKTNQNANYTYPISIPLQSNFKLGFYINQESKQIGLNVNGVNKGYIFGLEKKIGKISFFPRADIEVPQNSSIIGQNLKGTLLTNSADISLSYPVGATDICGNVI</sequence>
<dbReference type="InterPro" id="IPR032620">
    <property type="entry name" value="DUF4882"/>
</dbReference>
<dbReference type="Proteomes" id="UP000018445">
    <property type="component" value="Unassembled WGS sequence"/>
</dbReference>
<name>N8ZUL9_ACIVR</name>
<dbReference type="OrthoDB" id="6706525at2"/>
<dbReference type="PATRIC" id="fig|1191460.12.peg.1572"/>
<dbReference type="HOGENOM" id="CLU_076283_1_0_6"/>
<dbReference type="EMBL" id="APPO01000011">
    <property type="protein sequence ID" value="ENV37464.1"/>
    <property type="molecule type" value="Genomic_DNA"/>
</dbReference>
<reference evidence="1 2" key="1">
    <citation type="submission" date="2013-02" db="EMBL/GenBank/DDBJ databases">
        <title>The Genome Sequence of Acinetobacter venetianus CIP 110063.</title>
        <authorList>
            <consortium name="The Broad Institute Genome Sequencing Platform"/>
            <consortium name="The Broad Institute Genome Sequencing Center for Infectious Disease"/>
            <person name="Cerqueira G."/>
            <person name="Feldgarden M."/>
            <person name="Courvalin P."/>
            <person name="Perichon B."/>
            <person name="Grillot-Courvalin C."/>
            <person name="Clermont D."/>
            <person name="Rocha E."/>
            <person name="Yoon E.-J."/>
            <person name="Nemec A."/>
            <person name="Walker B."/>
            <person name="Young S.K."/>
            <person name="Zeng Q."/>
            <person name="Gargeya S."/>
            <person name="Fitzgerald M."/>
            <person name="Haas B."/>
            <person name="Abouelleil A."/>
            <person name="Alvarado L."/>
            <person name="Arachchi H.M."/>
            <person name="Berlin A.M."/>
            <person name="Chapman S.B."/>
            <person name="Dewar J."/>
            <person name="Goldberg J."/>
            <person name="Griggs A."/>
            <person name="Gujja S."/>
            <person name="Hansen M."/>
            <person name="Howarth C."/>
            <person name="Imamovic A."/>
            <person name="Larimer J."/>
            <person name="McCowan C."/>
            <person name="Murphy C."/>
            <person name="Neiman D."/>
            <person name="Pearson M."/>
            <person name="Priest M."/>
            <person name="Roberts A."/>
            <person name="Saif S."/>
            <person name="Shea T."/>
            <person name="Sisk P."/>
            <person name="Sykes S."/>
            <person name="Wortman J."/>
            <person name="Nusbaum C."/>
            <person name="Birren B."/>
        </authorList>
    </citation>
    <scope>NUCLEOTIDE SEQUENCE [LARGE SCALE GENOMIC DNA]</scope>
    <source>
        <strain evidence="2">ATCC 31012 / DSM 23050 / BCRC 14357 / CCUG 45561 / CIP 110063 / KCTC 2702 / LMG 19082 / RAG-1</strain>
    </source>
</reference>
<keyword evidence="2" id="KW-1185">Reference proteome</keyword>
<evidence type="ECO:0000313" key="2">
    <source>
        <dbReference type="Proteomes" id="UP000018445"/>
    </source>
</evidence>
<dbReference type="GeneID" id="58194469"/>
<dbReference type="AlphaFoldDB" id="N8ZUL9"/>
<accession>N8ZUL9</accession>
<protein>
    <recommendedName>
        <fullName evidence="3">DUF4882 domain-containing protein</fullName>
    </recommendedName>
</protein>
<evidence type="ECO:0008006" key="3">
    <source>
        <dbReference type="Google" id="ProtNLM"/>
    </source>
</evidence>
<organism evidence="1 2">
    <name type="scientific">Acinetobacter venetianus (strain ATCC 31012 / DSM 23050 / BCRC 14357 / CCUG 45561 / CIP 110063 / KCTC 2702 / LMG 19082 / RAG-1)</name>
    <dbReference type="NCBI Taxonomy" id="1191460"/>
    <lineage>
        <taxon>Bacteria</taxon>
        <taxon>Pseudomonadati</taxon>
        <taxon>Pseudomonadota</taxon>
        <taxon>Gammaproteobacteria</taxon>
        <taxon>Moraxellales</taxon>
        <taxon>Moraxellaceae</taxon>
        <taxon>Acinetobacter</taxon>
    </lineage>
</organism>